<keyword evidence="2" id="KW-1185">Reference proteome</keyword>
<protein>
    <submittedName>
        <fullName evidence="1">Uncharacterized protein</fullName>
    </submittedName>
</protein>
<proteinExistence type="predicted"/>
<accession>A0A2P5AG65</accession>
<comment type="caution">
    <text evidence="1">The sequence shown here is derived from an EMBL/GenBank/DDBJ whole genome shotgun (WGS) entry which is preliminary data.</text>
</comment>
<dbReference type="EMBL" id="JXTB01000609">
    <property type="protein sequence ID" value="PON35535.1"/>
    <property type="molecule type" value="Genomic_DNA"/>
</dbReference>
<dbReference type="Proteomes" id="UP000237105">
    <property type="component" value="Unassembled WGS sequence"/>
</dbReference>
<dbReference type="AlphaFoldDB" id="A0A2P5AG65"/>
<evidence type="ECO:0000313" key="2">
    <source>
        <dbReference type="Proteomes" id="UP000237105"/>
    </source>
</evidence>
<gene>
    <name evidence="1" type="ORF">PanWU01x14_335630</name>
</gene>
<evidence type="ECO:0000313" key="1">
    <source>
        <dbReference type="EMBL" id="PON35535.1"/>
    </source>
</evidence>
<name>A0A2P5AG65_PARAD</name>
<organism evidence="1 2">
    <name type="scientific">Parasponia andersonii</name>
    <name type="common">Sponia andersonii</name>
    <dbReference type="NCBI Taxonomy" id="3476"/>
    <lineage>
        <taxon>Eukaryota</taxon>
        <taxon>Viridiplantae</taxon>
        <taxon>Streptophyta</taxon>
        <taxon>Embryophyta</taxon>
        <taxon>Tracheophyta</taxon>
        <taxon>Spermatophyta</taxon>
        <taxon>Magnoliopsida</taxon>
        <taxon>eudicotyledons</taxon>
        <taxon>Gunneridae</taxon>
        <taxon>Pentapetalae</taxon>
        <taxon>rosids</taxon>
        <taxon>fabids</taxon>
        <taxon>Rosales</taxon>
        <taxon>Cannabaceae</taxon>
        <taxon>Parasponia</taxon>
    </lineage>
</organism>
<sequence>MIRMRGSQISGSRSLRRHSIPWENDRNTIGLFHKRCSCLGALGSRLISLMSQRYLVGLKVTDEFGSFGEDDLNSTGQSSMREVRA</sequence>
<reference evidence="2" key="1">
    <citation type="submission" date="2016-06" db="EMBL/GenBank/DDBJ databases">
        <title>Parallel loss of symbiosis genes in relatives of nitrogen-fixing non-legume Parasponia.</title>
        <authorList>
            <person name="Van Velzen R."/>
            <person name="Holmer R."/>
            <person name="Bu F."/>
            <person name="Rutten L."/>
            <person name="Van Zeijl A."/>
            <person name="Liu W."/>
            <person name="Santuari L."/>
            <person name="Cao Q."/>
            <person name="Sharma T."/>
            <person name="Shen D."/>
            <person name="Roswanjaya Y."/>
            <person name="Wardhani T."/>
            <person name="Kalhor M.S."/>
            <person name="Jansen J."/>
            <person name="Van den Hoogen J."/>
            <person name="Gungor B."/>
            <person name="Hartog M."/>
            <person name="Hontelez J."/>
            <person name="Verver J."/>
            <person name="Yang W.-C."/>
            <person name="Schijlen E."/>
            <person name="Repin R."/>
            <person name="Schilthuizen M."/>
            <person name="Schranz E."/>
            <person name="Heidstra R."/>
            <person name="Miyata K."/>
            <person name="Fedorova E."/>
            <person name="Kohlen W."/>
            <person name="Bisseling T."/>
            <person name="Smit S."/>
            <person name="Geurts R."/>
        </authorList>
    </citation>
    <scope>NUCLEOTIDE SEQUENCE [LARGE SCALE GENOMIC DNA]</scope>
    <source>
        <strain evidence="2">cv. WU1-14</strain>
    </source>
</reference>